<name>A0A2P2JJI0_RHIMU</name>
<evidence type="ECO:0000313" key="1">
    <source>
        <dbReference type="EMBL" id="MBW93633.1"/>
    </source>
</evidence>
<reference evidence="1" key="1">
    <citation type="submission" date="2018-02" db="EMBL/GenBank/DDBJ databases">
        <title>Rhizophora mucronata_Transcriptome.</title>
        <authorList>
            <person name="Meera S.P."/>
            <person name="Sreeshan A."/>
            <person name="Augustine A."/>
        </authorList>
    </citation>
    <scope>NUCLEOTIDE SEQUENCE</scope>
    <source>
        <tissue evidence="1">Leaf</tissue>
    </source>
</reference>
<accession>A0A2P2JJI0</accession>
<organism evidence="1">
    <name type="scientific">Rhizophora mucronata</name>
    <name type="common">Asiatic mangrove</name>
    <dbReference type="NCBI Taxonomy" id="61149"/>
    <lineage>
        <taxon>Eukaryota</taxon>
        <taxon>Viridiplantae</taxon>
        <taxon>Streptophyta</taxon>
        <taxon>Embryophyta</taxon>
        <taxon>Tracheophyta</taxon>
        <taxon>Spermatophyta</taxon>
        <taxon>Magnoliopsida</taxon>
        <taxon>eudicotyledons</taxon>
        <taxon>Gunneridae</taxon>
        <taxon>Pentapetalae</taxon>
        <taxon>rosids</taxon>
        <taxon>fabids</taxon>
        <taxon>Malpighiales</taxon>
        <taxon>Rhizophoraceae</taxon>
        <taxon>Rhizophora</taxon>
    </lineage>
</organism>
<proteinExistence type="predicted"/>
<dbReference type="AlphaFoldDB" id="A0A2P2JJI0"/>
<protein>
    <submittedName>
        <fullName evidence="1">Uncharacterized protein</fullName>
    </submittedName>
</protein>
<sequence length="40" mass="4797">MNIESQVKDHCAYMFLQPKYYKLFLKSPIRIMQSIEIASM</sequence>
<dbReference type="EMBL" id="GGEC01013150">
    <property type="protein sequence ID" value="MBW93633.1"/>
    <property type="molecule type" value="Transcribed_RNA"/>
</dbReference>